<reference evidence="10" key="1">
    <citation type="journal article" date="2019" name="Int. J. Syst. Evol. Microbiol.">
        <title>The Global Catalogue of Microorganisms (GCM) 10K type strain sequencing project: providing services to taxonomists for standard genome sequencing and annotation.</title>
        <authorList>
            <consortium name="The Broad Institute Genomics Platform"/>
            <consortium name="The Broad Institute Genome Sequencing Center for Infectious Disease"/>
            <person name="Wu L."/>
            <person name="Ma J."/>
        </authorList>
    </citation>
    <scope>NUCLEOTIDE SEQUENCE [LARGE SCALE GENOMIC DNA]</scope>
    <source>
        <strain evidence="10">CGMCC 4.1542</strain>
    </source>
</reference>
<keyword evidence="5 8" id="KW-1133">Transmembrane helix</keyword>
<keyword evidence="4 8" id="KW-0812">Transmembrane</keyword>
<keyword evidence="3" id="KW-1003">Cell membrane</keyword>
<evidence type="ECO:0000313" key="10">
    <source>
        <dbReference type="Proteomes" id="UP001595855"/>
    </source>
</evidence>
<evidence type="ECO:0000256" key="8">
    <source>
        <dbReference type="SAM" id="Phobius"/>
    </source>
</evidence>
<dbReference type="PANTHER" id="PTHR30354:SF22">
    <property type="entry name" value="HIGH-AFFINITY GLUCONATE TRANSPORTER"/>
    <property type="match status" value="1"/>
</dbReference>
<evidence type="ECO:0000256" key="4">
    <source>
        <dbReference type="ARBA" id="ARBA00022692"/>
    </source>
</evidence>
<accession>A0ABV9X339</accession>
<keyword evidence="6 8" id="KW-0472">Membrane</keyword>
<dbReference type="InterPro" id="IPR003474">
    <property type="entry name" value="Glcn_transporter"/>
</dbReference>
<feature type="transmembrane region" description="Helical" evidence="8">
    <location>
        <begin position="285"/>
        <end position="305"/>
    </location>
</feature>
<dbReference type="Pfam" id="PF02447">
    <property type="entry name" value="GntP_permease"/>
    <property type="match status" value="1"/>
</dbReference>
<feature type="transmembrane region" description="Helical" evidence="8">
    <location>
        <begin position="358"/>
        <end position="391"/>
    </location>
</feature>
<dbReference type="NCBIfam" id="TIGR00791">
    <property type="entry name" value="gntP"/>
    <property type="match status" value="1"/>
</dbReference>
<feature type="transmembrane region" description="Helical" evidence="8">
    <location>
        <begin position="47"/>
        <end position="66"/>
    </location>
</feature>
<evidence type="ECO:0000256" key="6">
    <source>
        <dbReference type="ARBA" id="ARBA00023136"/>
    </source>
</evidence>
<sequence>MTRLSVEMLAADTVEPITSAGHAQLGIAVLLGIAVIVLLITKFKLHAFLSLTIGSLALGAFAGAPLDKVITSFTAGLGSTVAGVGVLIALGAILGKMLAGSGGADQIVDTILARATPRSMPWTMVLIASVIGLPLFFEVGIVLLIPVVLMVAKRGNYSLMRIGIPALAGLSVMHGLVPPHPGPLVAIDAVDANLGVTLALGVLIAIPTVIIAGPLFSKYAARWVDVPAPDRMTPQRASEELDKRPGFGPTLATILLPVVLMLLKALVDIIVDDPENVVQRTFDVIGNPLIALLVAVLVGIFTLLRPAGFGKDRLTGLVEKGLAPIAGILLIVGAGGGFKQTLIDSGVGQMILEISKDWSIPALLLAWLIAVVIRLATGSATVATVSAAGLVAPLAADMSTTHAALLVLAIGAGSLFFSHVNDAGFWLVKEYFGLNVGQTIKTWSVMETIISVVAGGLVLLLSLVI</sequence>
<gene>
    <name evidence="9" type="ORF">ACFPRC_28740</name>
</gene>
<dbReference type="PANTHER" id="PTHR30354">
    <property type="entry name" value="GNT FAMILY GLUCONATE TRANSPORTER"/>
    <property type="match status" value="1"/>
</dbReference>
<evidence type="ECO:0000256" key="3">
    <source>
        <dbReference type="ARBA" id="ARBA00022475"/>
    </source>
</evidence>
<proteinExistence type="inferred from homology"/>
<evidence type="ECO:0000313" key="9">
    <source>
        <dbReference type="EMBL" id="MFC5018839.1"/>
    </source>
</evidence>
<evidence type="ECO:0000256" key="2">
    <source>
        <dbReference type="ARBA" id="ARBA00022448"/>
    </source>
</evidence>
<feature type="transmembrane region" description="Helical" evidence="8">
    <location>
        <begin position="440"/>
        <end position="464"/>
    </location>
</feature>
<dbReference type="Proteomes" id="UP001595855">
    <property type="component" value="Unassembled WGS sequence"/>
</dbReference>
<feature type="transmembrane region" description="Helical" evidence="8">
    <location>
        <begin position="21"/>
        <end position="41"/>
    </location>
</feature>
<evidence type="ECO:0000256" key="7">
    <source>
        <dbReference type="ARBA" id="ARBA00049663"/>
    </source>
</evidence>
<feature type="transmembrane region" description="Helical" evidence="8">
    <location>
        <begin position="246"/>
        <end position="265"/>
    </location>
</feature>
<keyword evidence="10" id="KW-1185">Reference proteome</keyword>
<evidence type="ECO:0000256" key="5">
    <source>
        <dbReference type="ARBA" id="ARBA00022989"/>
    </source>
</evidence>
<feature type="transmembrane region" description="Helical" evidence="8">
    <location>
        <begin position="73"/>
        <end position="94"/>
    </location>
</feature>
<protein>
    <submittedName>
        <fullName evidence="9">GntP family permease</fullName>
    </submittedName>
</protein>
<feature type="transmembrane region" description="Helical" evidence="8">
    <location>
        <begin position="403"/>
        <end position="420"/>
    </location>
</feature>
<comment type="subcellular location">
    <subcellularLocation>
        <location evidence="1">Cell membrane</location>
        <topology evidence="1">Multi-pass membrane protein</topology>
    </subcellularLocation>
</comment>
<dbReference type="RefSeq" id="WP_271415054.1">
    <property type="nucleotide sequence ID" value="NZ_BAAATN010000006.1"/>
</dbReference>
<dbReference type="PIRSF" id="PIRSF002746">
    <property type="entry name" value="Gluconate_transporter"/>
    <property type="match status" value="1"/>
</dbReference>
<evidence type="ECO:0000256" key="1">
    <source>
        <dbReference type="ARBA" id="ARBA00004651"/>
    </source>
</evidence>
<name>A0ABV9X339_9ACTN</name>
<feature type="transmembrane region" description="Helical" evidence="8">
    <location>
        <begin position="197"/>
        <end position="216"/>
    </location>
</feature>
<feature type="transmembrane region" description="Helical" evidence="8">
    <location>
        <begin position="122"/>
        <end position="152"/>
    </location>
</feature>
<comment type="similarity">
    <text evidence="7">Belongs to the GntP permease family.</text>
</comment>
<feature type="transmembrane region" description="Helical" evidence="8">
    <location>
        <begin position="159"/>
        <end position="177"/>
    </location>
</feature>
<organism evidence="9 10">
    <name type="scientific">Streptomyces lienomycini</name>
    <dbReference type="NCBI Taxonomy" id="284035"/>
    <lineage>
        <taxon>Bacteria</taxon>
        <taxon>Bacillati</taxon>
        <taxon>Actinomycetota</taxon>
        <taxon>Actinomycetes</taxon>
        <taxon>Kitasatosporales</taxon>
        <taxon>Streptomycetaceae</taxon>
        <taxon>Streptomyces</taxon>
    </lineage>
</organism>
<dbReference type="EMBL" id="JBHSJO010000001">
    <property type="protein sequence ID" value="MFC5018839.1"/>
    <property type="molecule type" value="Genomic_DNA"/>
</dbReference>
<feature type="transmembrane region" description="Helical" evidence="8">
    <location>
        <begin position="317"/>
        <end position="338"/>
    </location>
</feature>
<comment type="caution">
    <text evidence="9">The sequence shown here is derived from an EMBL/GenBank/DDBJ whole genome shotgun (WGS) entry which is preliminary data.</text>
</comment>
<keyword evidence="2" id="KW-0813">Transport</keyword>